<dbReference type="InterPro" id="IPR051199">
    <property type="entry name" value="LPS_LOS_Heptosyltrfase"/>
</dbReference>
<dbReference type="PANTHER" id="PTHR30160:SF1">
    <property type="entry name" value="LIPOPOLYSACCHARIDE 1,2-N-ACETYLGLUCOSAMINETRANSFERASE-RELATED"/>
    <property type="match status" value="1"/>
</dbReference>
<dbReference type="RefSeq" id="WP_036936306.1">
    <property type="nucleotide sequence ID" value="NZ_CABMNT010000001.1"/>
</dbReference>
<dbReference type="AlphaFoldDB" id="A0A379FDI0"/>
<dbReference type="EC" id="2.-.-.-" evidence="3"/>
<reference evidence="3 4" key="1">
    <citation type="submission" date="2018-06" db="EMBL/GenBank/DDBJ databases">
        <authorList>
            <consortium name="Pathogen Informatics"/>
            <person name="Doyle S."/>
        </authorList>
    </citation>
    <scope>NUCLEOTIDE SEQUENCE [LARGE SCALE GENOMIC DNA]</scope>
    <source>
        <strain evidence="3 4">NCTC10376</strain>
    </source>
</reference>
<dbReference type="CDD" id="cd03789">
    <property type="entry name" value="GT9_LPS_heptosyltransferase"/>
    <property type="match status" value="1"/>
</dbReference>
<name>A0A379FDI0_PROVU</name>
<dbReference type="InterPro" id="IPR002201">
    <property type="entry name" value="Glyco_trans_9"/>
</dbReference>
<dbReference type="Gene3D" id="3.40.50.2000">
    <property type="entry name" value="Glycogen Phosphorylase B"/>
    <property type="match status" value="2"/>
</dbReference>
<gene>
    <name evidence="3" type="primary">waaQ_2</name>
    <name evidence="3" type="ORF">NCTC10376_03582</name>
</gene>
<organism evidence="3 4">
    <name type="scientific">Proteus vulgaris</name>
    <dbReference type="NCBI Taxonomy" id="585"/>
    <lineage>
        <taxon>Bacteria</taxon>
        <taxon>Pseudomonadati</taxon>
        <taxon>Pseudomonadota</taxon>
        <taxon>Gammaproteobacteria</taxon>
        <taxon>Enterobacterales</taxon>
        <taxon>Morganellaceae</taxon>
        <taxon>Proteus</taxon>
    </lineage>
</organism>
<sequence length="343" mass="38533">MPKILIIQRDNIGDLILTTPLIDSLAHEYNTKIDLLVNSYNQAILEGNPSVGNIHVYSKLHHKKSGQSSLKLILSRLKIILDMRRQHYDVAIIARDHWAKRALQWAKLSGAKRIVAIGNDTPSAVTDPIPTPSNRGHIAELFCQLSHPLGIEKKAGPLKLYVKDEEIATIRQRIKITENIPIYGLQISSRKPQQRWQAEKFIALAHQLTQREKCHILLFWSPGRSDNKLHPGDDEKAQFILEQCKNIPITPVPTQNLRELMAGMSLCDQMLTSDGGALHISVGVGVPTVAMFGNSDADFWGPWHIANEVLKAPENNVELLTVDDVFTRFITLRNRIIALDTKS</sequence>
<evidence type="ECO:0000256" key="2">
    <source>
        <dbReference type="ARBA" id="ARBA00022679"/>
    </source>
</evidence>
<dbReference type="Pfam" id="PF01075">
    <property type="entry name" value="Glyco_transf_9"/>
    <property type="match status" value="1"/>
</dbReference>
<dbReference type="GO" id="GO:0009244">
    <property type="term" value="P:lipopolysaccharide core region biosynthetic process"/>
    <property type="evidence" value="ECO:0007669"/>
    <property type="project" value="TreeGrafter"/>
</dbReference>
<dbReference type="EMBL" id="UGTW01000001">
    <property type="protein sequence ID" value="SUC17631.1"/>
    <property type="molecule type" value="Genomic_DNA"/>
</dbReference>
<dbReference type="GO" id="GO:0008713">
    <property type="term" value="F:ADP-heptose-lipopolysaccharide heptosyltransferase activity"/>
    <property type="evidence" value="ECO:0007669"/>
    <property type="project" value="TreeGrafter"/>
</dbReference>
<dbReference type="OrthoDB" id="9797795at2"/>
<dbReference type="Proteomes" id="UP000254331">
    <property type="component" value="Unassembled WGS sequence"/>
</dbReference>
<dbReference type="PANTHER" id="PTHR30160">
    <property type="entry name" value="TETRAACYLDISACCHARIDE 4'-KINASE-RELATED"/>
    <property type="match status" value="1"/>
</dbReference>
<accession>A0A379FDI0</accession>
<dbReference type="GeneID" id="93394090"/>
<dbReference type="SUPFAM" id="SSF53756">
    <property type="entry name" value="UDP-Glycosyltransferase/glycogen phosphorylase"/>
    <property type="match status" value="1"/>
</dbReference>
<keyword evidence="2 3" id="KW-0808">Transferase</keyword>
<proteinExistence type="predicted"/>
<evidence type="ECO:0000313" key="4">
    <source>
        <dbReference type="Proteomes" id="UP000254331"/>
    </source>
</evidence>
<evidence type="ECO:0000313" key="3">
    <source>
        <dbReference type="EMBL" id="SUC17631.1"/>
    </source>
</evidence>
<protein>
    <submittedName>
        <fullName evidence="3">Lipopolysaccharide core biosynthesis glycosyl transferase</fullName>
        <ecNumber evidence="3">2.-.-.-</ecNumber>
    </submittedName>
</protein>
<keyword evidence="1" id="KW-0328">Glycosyltransferase</keyword>
<evidence type="ECO:0000256" key="1">
    <source>
        <dbReference type="ARBA" id="ARBA00022676"/>
    </source>
</evidence>
<dbReference type="GO" id="GO:0005829">
    <property type="term" value="C:cytosol"/>
    <property type="evidence" value="ECO:0007669"/>
    <property type="project" value="TreeGrafter"/>
</dbReference>